<sequence>MNSPADLQHTVEKVCGARFLSEKLPLFAEAREHLAGPLYVLWLHDLFVLDSDDLVTDWLAESIAAPAVFLVKYLLFRGFYMSSTPDLREYAEAALDDLQAAVSTPLPSPLYHHVAHNGHLM</sequence>
<comment type="caution">
    <text evidence="1">The sequence shown here is derived from an EMBL/GenBank/DDBJ whole genome shotgun (WGS) entry which is preliminary data.</text>
</comment>
<evidence type="ECO:0000313" key="2">
    <source>
        <dbReference type="Proteomes" id="UP000248886"/>
    </source>
</evidence>
<gene>
    <name evidence="1" type="ORF">DN052_05110</name>
</gene>
<dbReference type="AlphaFoldDB" id="A0A2W1KT52"/>
<name>A0A2W1KT52_ACIFR</name>
<dbReference type="RefSeq" id="WP_054608681.1">
    <property type="nucleotide sequence ID" value="NZ_AP025160.1"/>
</dbReference>
<dbReference type="Proteomes" id="UP000248886">
    <property type="component" value="Unassembled WGS sequence"/>
</dbReference>
<evidence type="ECO:0000313" key="1">
    <source>
        <dbReference type="EMBL" id="PZD82397.1"/>
    </source>
</evidence>
<protein>
    <submittedName>
        <fullName evidence="1">Uncharacterized protein</fullName>
    </submittedName>
</protein>
<organism evidence="1 2">
    <name type="scientific">Acidithiobacillus ferrooxidans</name>
    <name type="common">Thiobacillus ferrooxidans</name>
    <dbReference type="NCBI Taxonomy" id="920"/>
    <lineage>
        <taxon>Bacteria</taxon>
        <taxon>Pseudomonadati</taxon>
        <taxon>Pseudomonadota</taxon>
        <taxon>Acidithiobacillia</taxon>
        <taxon>Acidithiobacillales</taxon>
        <taxon>Acidithiobacillaceae</taxon>
        <taxon>Acidithiobacillus</taxon>
    </lineage>
</organism>
<reference evidence="1 2" key="1">
    <citation type="submission" date="2018-06" db="EMBL/GenBank/DDBJ databases">
        <title>Draft sequence of Acidithiobacillus ferrooxidans CCM 4253.</title>
        <authorList>
            <person name="Moya-Beltran A."/>
            <person name="Castro M."/>
            <person name="Covarrubias P.C."/>
            <person name="Issotta F."/>
            <person name="Janiczek O."/>
            <person name="Mandl M."/>
            <person name="Kucera J."/>
            <person name="Quatrini R."/>
        </authorList>
    </citation>
    <scope>NUCLEOTIDE SEQUENCE [LARGE SCALE GENOMIC DNA]</scope>
    <source>
        <strain evidence="1 2">CCM 4253</strain>
    </source>
</reference>
<proteinExistence type="predicted"/>
<accession>A0A2W1KT52</accession>
<dbReference type="EMBL" id="QKQP01000001">
    <property type="protein sequence ID" value="PZD82397.1"/>
    <property type="molecule type" value="Genomic_DNA"/>
</dbReference>